<dbReference type="PANTHER" id="PTHR33744">
    <property type="entry name" value="CARBOHYDRATE DIACID REGULATOR"/>
    <property type="match status" value="1"/>
</dbReference>
<dbReference type="InterPro" id="IPR029016">
    <property type="entry name" value="GAF-like_dom_sf"/>
</dbReference>
<dbReference type="Pfam" id="PF17853">
    <property type="entry name" value="GGDEF_2"/>
    <property type="match status" value="1"/>
</dbReference>
<dbReference type="InterPro" id="IPR025736">
    <property type="entry name" value="PucR_C-HTH_dom"/>
</dbReference>
<accession>A0A327Y200</accession>
<dbReference type="PANTHER" id="PTHR33744:SF1">
    <property type="entry name" value="DNA-BINDING TRANSCRIPTIONAL ACTIVATOR ADER"/>
    <property type="match status" value="1"/>
</dbReference>
<dbReference type="InterPro" id="IPR042070">
    <property type="entry name" value="PucR_C-HTH_sf"/>
</dbReference>
<dbReference type="Gene3D" id="3.30.450.40">
    <property type="match status" value="2"/>
</dbReference>
<comment type="caution">
    <text evidence="3">The sequence shown here is derived from an EMBL/GenBank/DDBJ whole genome shotgun (WGS) entry which is preliminary data.</text>
</comment>
<dbReference type="EMBL" id="QLMH01000036">
    <property type="protein sequence ID" value="RAK14086.1"/>
    <property type="molecule type" value="Genomic_DNA"/>
</dbReference>
<gene>
    <name evidence="3" type="ORF">B0I26_1361</name>
</gene>
<dbReference type="Pfam" id="PF13185">
    <property type="entry name" value="GAF_2"/>
    <property type="match status" value="1"/>
</dbReference>
<dbReference type="Pfam" id="PF13556">
    <property type="entry name" value="HTH_30"/>
    <property type="match status" value="1"/>
</dbReference>
<evidence type="ECO:0000313" key="3">
    <source>
        <dbReference type="EMBL" id="RAK14086.1"/>
    </source>
</evidence>
<sequence length="739" mass="86441">MELAKKEKLIKRIENHLRKTARQLVKFDTEEETLQYLISSFRSELDCDFVGIILKEREHIIPKVWSGESNIFVNHFPLKIVQCSPEFFNRSLTVQEMEGEPVCELTQLLNKSITTWFTVPLKDSRNSFGFCVIGFKNVVPLLIEMQKTFDDFGEDVAVAMALAKQKEAQKKKITGVEWITKNFILDSPIEQVVEKIVERAGKGTNARVACIYLYDEKENCFTFQPPSYGEMKRPKKIMIENNYMLKEYFPFLETTGGDQLTVPLVVNLKTIGVLHVEHKLNGTFENDDLEILELLSNYVAAMLENVRLYKHEKDHTKRLRFLLEYQQSLVKETIQHEEFDGITKTLSKLFSKSVILFDRFMRPISYELCQLNQDQLQEIVEHATIQVFQRKNKDLWFYLEDLKGTRIGIWPVNVGGDLLGYLAIEIPREEIDDFFRLSVDLALNIYSLQFIKRKLVLDAKEQVKDSFIHKLLVEEIEDEESIIQYANVFQWNLFHQHRVAVLKIELHELEEKETDILKLQSKKSLLWDQLKARLSIYDQNILFGNKGDEYILIIPATKEENNPKKYWSNLYGNIKKWLEIGKTSSQIFLGIGGKTETLQDYYTCYQQAVQALNVVFHSFREIGFALFDELGAYTVLHHLKDASIAETFIKKYLGPLIEYSEGKNMDLLQTLRVFLHCNGNLKDTSEELYIHRSTLQYRMEKIENLLGVNLDDSEHRFNLMMAFKLYDLYNATFIKKTKK</sequence>
<dbReference type="SUPFAM" id="SSF46689">
    <property type="entry name" value="Homeodomain-like"/>
    <property type="match status" value="1"/>
</dbReference>
<dbReference type="GO" id="GO:0003677">
    <property type="term" value="F:DNA binding"/>
    <property type="evidence" value="ECO:0007669"/>
    <property type="project" value="UniProtKB-KW"/>
</dbReference>
<dbReference type="InterPro" id="IPR051448">
    <property type="entry name" value="CdaR-like_regulators"/>
</dbReference>
<dbReference type="RefSeq" id="WP_111646647.1">
    <property type="nucleotide sequence ID" value="NZ_QLMH01000036.1"/>
</dbReference>
<dbReference type="InterPro" id="IPR009057">
    <property type="entry name" value="Homeodomain-like_sf"/>
</dbReference>
<dbReference type="AlphaFoldDB" id="A0A327Y200"/>
<dbReference type="InterPro" id="IPR041522">
    <property type="entry name" value="CdaR_GGDEF"/>
</dbReference>
<evidence type="ECO:0000259" key="2">
    <source>
        <dbReference type="SMART" id="SM00065"/>
    </source>
</evidence>
<dbReference type="InterPro" id="IPR003018">
    <property type="entry name" value="GAF"/>
</dbReference>
<name>A0A327Y200_9BACL</name>
<dbReference type="SUPFAM" id="SSF55781">
    <property type="entry name" value="GAF domain-like"/>
    <property type="match status" value="1"/>
</dbReference>
<dbReference type="OrthoDB" id="143422at2"/>
<protein>
    <submittedName>
        <fullName evidence="3">DNA-binding PucR family transcriptional regulator</fullName>
    </submittedName>
</protein>
<dbReference type="Proteomes" id="UP000248555">
    <property type="component" value="Unassembled WGS sequence"/>
</dbReference>
<keyword evidence="3" id="KW-0238">DNA-binding</keyword>
<keyword evidence="4" id="KW-1185">Reference proteome</keyword>
<comment type="similarity">
    <text evidence="1">Belongs to the CdaR family.</text>
</comment>
<organism evidence="3 4">
    <name type="scientific">Paranoxybacillus vitaminiphilus</name>
    <dbReference type="NCBI Taxonomy" id="581036"/>
    <lineage>
        <taxon>Bacteria</taxon>
        <taxon>Bacillati</taxon>
        <taxon>Bacillota</taxon>
        <taxon>Bacilli</taxon>
        <taxon>Bacillales</taxon>
        <taxon>Anoxybacillaceae</taxon>
        <taxon>Paranoxybacillus</taxon>
    </lineage>
</organism>
<evidence type="ECO:0000313" key="4">
    <source>
        <dbReference type="Proteomes" id="UP000248555"/>
    </source>
</evidence>
<dbReference type="Gene3D" id="1.10.10.2840">
    <property type="entry name" value="PucR C-terminal helix-turn-helix domain"/>
    <property type="match status" value="1"/>
</dbReference>
<dbReference type="SMART" id="SM00065">
    <property type="entry name" value="GAF"/>
    <property type="match status" value="1"/>
</dbReference>
<reference evidence="3 4" key="1">
    <citation type="submission" date="2018-06" db="EMBL/GenBank/DDBJ databases">
        <title>Genomic Encyclopedia of Type Strains, Phase III (KMG-III): the genomes of soil and plant-associated and newly described type strains.</title>
        <authorList>
            <person name="Whitman W."/>
        </authorList>
    </citation>
    <scope>NUCLEOTIDE SEQUENCE [LARGE SCALE GENOMIC DNA]</scope>
    <source>
        <strain evidence="3 4">CGMCC 1.8979</strain>
    </source>
</reference>
<evidence type="ECO:0000256" key="1">
    <source>
        <dbReference type="ARBA" id="ARBA00006754"/>
    </source>
</evidence>
<proteinExistence type="inferred from homology"/>
<feature type="domain" description="GAF" evidence="2">
    <location>
        <begin position="188"/>
        <end position="313"/>
    </location>
</feature>